<evidence type="ECO:0000313" key="4">
    <source>
        <dbReference type="Proteomes" id="UP000295558"/>
    </source>
</evidence>
<gene>
    <name evidence="3" type="ORF">DFP96_1341</name>
</gene>
<evidence type="ECO:0000313" key="3">
    <source>
        <dbReference type="EMBL" id="TDR50197.1"/>
    </source>
</evidence>
<dbReference type="Pfam" id="PF16403">
    <property type="entry name" value="Bact_surface_Ig-like"/>
    <property type="match status" value="3"/>
</dbReference>
<dbReference type="Gene3D" id="3.40.50.410">
    <property type="entry name" value="von Willebrand factor, type A domain"/>
    <property type="match status" value="1"/>
</dbReference>
<comment type="caution">
    <text evidence="3">The sequence shown here is derived from an EMBL/GenBank/DDBJ whole genome shotgun (WGS) entry which is preliminary data.</text>
</comment>
<dbReference type="AlphaFoldDB" id="A0A4R6ZDI9"/>
<keyword evidence="4" id="KW-1185">Reference proteome</keyword>
<accession>A0A4R6ZDI9</accession>
<sequence length="707" mass="77649">MKKIFKVLLIISLLVSSSPTWTMGASQTHEVIDSKIDGSQSIHTISIPVKKASREKKLDLVIVQDLSGSFRDTYSNVADKLKEAIDMMNPVIDRSQFVGYTSIKKTDTTLPIYSDPKTILEPMNEGQFNEFFNVIYQNEMTDSIADTKTTIDNITKNKLYGNGTPTAYGIQKALENYKANNPVKVANRETLFLIVTDGFPNGDIGGNALTPSTSMLALLGPDTGINAALRNVTNEGYLTSFGLWQNKTALENEWGTSLYNNFNNYINANIPGFVSRNEFFFNMNNNNNSIEEFATAVKDIIQTNLNEQLSISEKISKGQTYIQGSAKVKNSAGQTIDVPRPYDEPTYKNGTLAWNLDALPEGDYVVTFDVMGEVPVSSTPSINAENRTISEGSIFDPIETVKPTATDSVSNNLTSKIKVLKNDVDTSKPGVYHVVYQVNGVIPAGADNAIPLIDEGIIMYRDTLLKTLEKLEFTPSITAKTATKTIEITVTSKPTITASDKTIYVGDIYNPKLDVSASDLKDGDITSDVKVVENKVDNMKPGVYEVTYQVTNSVGESTSKTIQVQVLSRPIIEAKDHIMYVGDTFDPLKEVSASDLKDGDITSDVKVVENKVDNMKPGVYEVTYQVTNSVGESTSKTIQVQVLSRPIIEAKDHIMYVGDTYDPLKEVSASDLKDGDITSDVKVVENKVDNMKPGVYEVTYQITNSVG</sequence>
<dbReference type="Proteomes" id="UP000295558">
    <property type="component" value="Unassembled WGS sequence"/>
</dbReference>
<dbReference type="EMBL" id="SNZK01000034">
    <property type="protein sequence ID" value="TDR50197.1"/>
    <property type="molecule type" value="Genomic_DNA"/>
</dbReference>
<protein>
    <submittedName>
        <fullName evidence="3">Uncharacterized protein DUF5011</fullName>
    </submittedName>
</protein>
<dbReference type="SUPFAM" id="SSF53300">
    <property type="entry name" value="vWA-like"/>
    <property type="match status" value="1"/>
</dbReference>
<reference evidence="3 4" key="1">
    <citation type="submission" date="2019-03" db="EMBL/GenBank/DDBJ databases">
        <title>Genomic Encyclopedia of Type Strains, Phase III (KMG-III): the genomes of soil and plant-associated and newly described type strains.</title>
        <authorList>
            <person name="Whitman W."/>
        </authorList>
    </citation>
    <scope>NUCLEOTIDE SEQUENCE [LARGE SCALE GENOMIC DNA]</scope>
    <source>
        <strain evidence="3 4">CECT 7972</strain>
    </source>
</reference>
<evidence type="ECO:0000259" key="2">
    <source>
        <dbReference type="PROSITE" id="PS50234"/>
    </source>
</evidence>
<feature type="non-terminal residue" evidence="3">
    <location>
        <position position="707"/>
    </location>
</feature>
<name>A0A4R6ZDI9_9LIST</name>
<dbReference type="InterPro" id="IPR002035">
    <property type="entry name" value="VWF_A"/>
</dbReference>
<dbReference type="InterPro" id="IPR032179">
    <property type="entry name" value="Cry22Aa_Ig-like"/>
</dbReference>
<keyword evidence="1" id="KW-0732">Signal</keyword>
<dbReference type="RefSeq" id="WP_166666148.1">
    <property type="nucleotide sequence ID" value="NZ_SNZK01000034.1"/>
</dbReference>
<feature type="domain" description="VWFA" evidence="2">
    <location>
        <begin position="59"/>
        <end position="297"/>
    </location>
</feature>
<evidence type="ECO:0000256" key="1">
    <source>
        <dbReference type="SAM" id="SignalP"/>
    </source>
</evidence>
<organism evidence="3 4">
    <name type="scientific">Listeria rocourtiae</name>
    <dbReference type="NCBI Taxonomy" id="647910"/>
    <lineage>
        <taxon>Bacteria</taxon>
        <taxon>Bacillati</taxon>
        <taxon>Bacillota</taxon>
        <taxon>Bacilli</taxon>
        <taxon>Bacillales</taxon>
        <taxon>Listeriaceae</taxon>
        <taxon>Listeria</taxon>
    </lineage>
</organism>
<proteinExistence type="predicted"/>
<dbReference type="STRING" id="1265846.PROCOU_06723"/>
<feature type="chain" id="PRO_5038597444" evidence="1">
    <location>
        <begin position="23"/>
        <end position="707"/>
    </location>
</feature>
<dbReference type="InterPro" id="IPR013783">
    <property type="entry name" value="Ig-like_fold"/>
</dbReference>
<dbReference type="Gene3D" id="2.60.40.10">
    <property type="entry name" value="Immunoglobulins"/>
    <property type="match status" value="4"/>
</dbReference>
<dbReference type="InterPro" id="IPR036465">
    <property type="entry name" value="vWFA_dom_sf"/>
</dbReference>
<dbReference type="PROSITE" id="PS50234">
    <property type="entry name" value="VWFA"/>
    <property type="match status" value="1"/>
</dbReference>
<feature type="signal peptide" evidence="1">
    <location>
        <begin position="1"/>
        <end position="22"/>
    </location>
</feature>